<dbReference type="PRINTS" id="PR00262">
    <property type="entry name" value="IL1HBGF"/>
</dbReference>
<dbReference type="PANTHER" id="PTHR11486">
    <property type="entry name" value="FIBROBLAST GROWTH FACTOR"/>
    <property type="match status" value="1"/>
</dbReference>
<organism evidence="3">
    <name type="scientific">Phallusia mammillata</name>
    <dbReference type="NCBI Taxonomy" id="59560"/>
    <lineage>
        <taxon>Eukaryota</taxon>
        <taxon>Metazoa</taxon>
        <taxon>Chordata</taxon>
        <taxon>Tunicata</taxon>
        <taxon>Ascidiacea</taxon>
        <taxon>Phlebobranchia</taxon>
        <taxon>Ascidiidae</taxon>
        <taxon>Phallusia</taxon>
    </lineage>
</organism>
<proteinExistence type="evidence at transcript level"/>
<feature type="compositionally biased region" description="Basic residues" evidence="2">
    <location>
        <begin position="418"/>
        <end position="442"/>
    </location>
</feature>
<feature type="region of interest" description="Disordered" evidence="2">
    <location>
        <begin position="157"/>
        <end position="239"/>
    </location>
</feature>
<dbReference type="Pfam" id="PF00167">
    <property type="entry name" value="FGF"/>
    <property type="match status" value="1"/>
</dbReference>
<dbReference type="GO" id="GO:0008083">
    <property type="term" value="F:growth factor activity"/>
    <property type="evidence" value="ECO:0007669"/>
    <property type="project" value="InterPro"/>
</dbReference>
<feature type="region of interest" description="Disordered" evidence="2">
    <location>
        <begin position="398"/>
        <end position="458"/>
    </location>
</feature>
<sequence length="458" mass="50773">MEGQQIASRDSTKQLSCCAITTQGRDQNSRLRGTGVFLTHQVSQTETTHFNTIASTSCELRNSLLQRNIIFPITSLIKLLRTCAQKPQCVALFFVFVLFCLATTADTAPVKSRRSHSTGLIPSPELDTTANATAESNISSVELQLAARRPEPAIFDASMLENSDIPTSKARRSSGKKNKGRKNRSKKGGKGKKRRRGGKPRKRTKTEILNKETERDILKNKSSHKSKGLQNTNSPRRQRLYQKEGRSYHLAVLPNGKVKGEPSDKQSNYTILEIQSVQEHGVVTIRGAATGRYICVTKQGKVKAKIRYQPKQCNFTESILSNNQNTYKSLTKKCKNCFLSMKRNGKVPKIKNQNPNSPKTHFLPRSAQAAAYKPAEITIQVTSLLPSSSTDPVKVFATTSSSSKVSVWPTSSRDTGKRSKKRPRKGRGPAKGGKPSRGHSTRRQQAGGKRSRKEIVLR</sequence>
<dbReference type="InterPro" id="IPR002209">
    <property type="entry name" value="Fibroblast_GF_fam"/>
</dbReference>
<evidence type="ECO:0000313" key="3">
    <source>
        <dbReference type="EMBL" id="CAB3245899.1"/>
    </source>
</evidence>
<feature type="compositionally biased region" description="Basic residues" evidence="2">
    <location>
        <begin position="169"/>
        <end position="204"/>
    </location>
</feature>
<reference evidence="3" key="1">
    <citation type="submission" date="2020-04" db="EMBL/GenBank/DDBJ databases">
        <authorList>
            <person name="Neveu A P."/>
        </authorList>
    </citation>
    <scope>NUCLEOTIDE SEQUENCE</scope>
    <source>
        <tissue evidence="3">Whole embryo</tissue>
    </source>
</reference>
<feature type="compositionally biased region" description="Basic and acidic residues" evidence="2">
    <location>
        <begin position="205"/>
        <end position="219"/>
    </location>
</feature>
<dbReference type="EMBL" id="LR785164">
    <property type="protein sequence ID" value="CAB3245899.1"/>
    <property type="molecule type" value="mRNA"/>
</dbReference>
<comment type="similarity">
    <text evidence="1">Belongs to the heparin-binding growth factors family.</text>
</comment>
<evidence type="ECO:0000256" key="1">
    <source>
        <dbReference type="ARBA" id="ARBA00007936"/>
    </source>
</evidence>
<name>A0A6F9DDF3_9ASCI</name>
<evidence type="ECO:0000256" key="2">
    <source>
        <dbReference type="SAM" id="MobiDB-lite"/>
    </source>
</evidence>
<gene>
    <name evidence="3" type="primary">Fgf4</name>
</gene>
<dbReference type="InterPro" id="IPR056378">
    <property type="entry name" value="Let-756-like_FGF"/>
</dbReference>
<dbReference type="AlphaFoldDB" id="A0A6F9DDF3"/>
<accession>A0A6F9DDF3</accession>
<dbReference type="CDD" id="cd00058">
    <property type="entry name" value="beta-trefoil_FGF"/>
    <property type="match status" value="1"/>
</dbReference>
<feature type="compositionally biased region" description="Low complexity" evidence="2">
    <location>
        <begin position="398"/>
        <end position="412"/>
    </location>
</feature>
<protein>
    <submittedName>
        <fullName evidence="3">FGF-NA1 protein</fullName>
    </submittedName>
</protein>
<dbReference type="InterPro" id="IPR008996">
    <property type="entry name" value="IL1/FGF"/>
</dbReference>
<dbReference type="SUPFAM" id="SSF50353">
    <property type="entry name" value="Cytokine"/>
    <property type="match status" value="1"/>
</dbReference>
<dbReference type="Gene3D" id="2.80.10.50">
    <property type="match status" value="1"/>
</dbReference>
<dbReference type="SMART" id="SM00442">
    <property type="entry name" value="FGF"/>
    <property type="match status" value="1"/>
</dbReference>